<dbReference type="EMBL" id="JAUEIF010000003">
    <property type="protein sequence ID" value="MDN0024867.1"/>
    <property type="molecule type" value="Genomic_DNA"/>
</dbReference>
<dbReference type="RefSeq" id="WP_289824874.1">
    <property type="nucleotide sequence ID" value="NZ_JAUEIE010000003.1"/>
</dbReference>
<dbReference type="InterPro" id="IPR008334">
    <property type="entry name" value="5'-Nucleotdase_C"/>
</dbReference>
<comment type="caution">
    <text evidence="3">The sequence shown here is derived from an EMBL/GenBank/DDBJ whole genome shotgun (WGS) entry which is preliminary data.</text>
</comment>
<reference evidence="3" key="2">
    <citation type="submission" date="2023-08" db="EMBL/GenBank/DDBJ databases">
        <title>Identification and characterization of horizontal gene transfer across gut microbiota members of farm animals based on homology search.</title>
        <authorList>
            <person name="Schwarzerova J."/>
            <person name="Nykrynova M."/>
            <person name="Jureckova K."/>
            <person name="Cejkova D."/>
            <person name="Rychlik I."/>
        </authorList>
    </citation>
    <scope>NUCLEOTIDE SEQUENCE</scope>
    <source>
        <strain evidence="3">ET15</strain>
        <strain evidence="2">ET37</strain>
    </source>
</reference>
<evidence type="ECO:0000313" key="5">
    <source>
        <dbReference type="Proteomes" id="UP001168478"/>
    </source>
</evidence>
<organism evidence="3 5">
    <name type="scientific">Leyella lascolaii</name>
    <dbReference type="NCBI Taxonomy" id="1776379"/>
    <lineage>
        <taxon>Bacteria</taxon>
        <taxon>Pseudomonadati</taxon>
        <taxon>Bacteroidota</taxon>
        <taxon>Bacteroidia</taxon>
        <taxon>Bacteroidales</taxon>
        <taxon>Prevotellaceae</taxon>
        <taxon>Leyella</taxon>
    </lineage>
</organism>
<feature type="domain" description="5'-Nucleotidase C-terminal" evidence="1">
    <location>
        <begin position="70"/>
        <end position="215"/>
    </location>
</feature>
<dbReference type="InterPro" id="IPR006179">
    <property type="entry name" value="5_nucleotidase/apyrase"/>
</dbReference>
<dbReference type="SUPFAM" id="SSF55816">
    <property type="entry name" value="5'-nucleotidase (syn. UDP-sugar hydrolase), C-terminal domain"/>
    <property type="match status" value="1"/>
</dbReference>
<dbReference type="Pfam" id="PF02872">
    <property type="entry name" value="5_nucleotid_C"/>
    <property type="match status" value="1"/>
</dbReference>
<dbReference type="EMBL" id="JAUEIE010000003">
    <property type="protein sequence ID" value="MDN0022268.1"/>
    <property type="molecule type" value="Genomic_DNA"/>
</dbReference>
<proteinExistence type="predicted"/>
<dbReference type="Proteomes" id="UP001168478">
    <property type="component" value="Unassembled WGS sequence"/>
</dbReference>
<dbReference type="PROSITE" id="PS51257">
    <property type="entry name" value="PROKAR_LIPOPROTEIN"/>
    <property type="match status" value="1"/>
</dbReference>
<dbReference type="Proteomes" id="UP001167831">
    <property type="component" value="Unassembled WGS sequence"/>
</dbReference>
<dbReference type="AlphaFoldDB" id="A0AAW7JU64"/>
<accession>A0AAW7JU64</accession>
<dbReference type="GO" id="GO:0008253">
    <property type="term" value="F:5'-nucleotidase activity"/>
    <property type="evidence" value="ECO:0007669"/>
    <property type="project" value="UniProtKB-EC"/>
</dbReference>
<dbReference type="GO" id="GO:0009166">
    <property type="term" value="P:nucleotide catabolic process"/>
    <property type="evidence" value="ECO:0007669"/>
    <property type="project" value="InterPro"/>
</dbReference>
<evidence type="ECO:0000313" key="2">
    <source>
        <dbReference type="EMBL" id="MDN0022268.1"/>
    </source>
</evidence>
<keyword evidence="3" id="KW-0378">Hydrolase</keyword>
<dbReference type="Gene3D" id="3.90.780.10">
    <property type="entry name" value="5'-Nucleotidase, C-terminal domain"/>
    <property type="match status" value="1"/>
</dbReference>
<dbReference type="EC" id="3.1.3.5" evidence="3"/>
<protein>
    <submittedName>
        <fullName evidence="3">5'-nucleotidase</fullName>
        <ecNumber evidence="3">3.1.3.5</ecNumber>
    </submittedName>
</protein>
<dbReference type="PANTHER" id="PTHR11575:SF24">
    <property type="entry name" value="5'-NUCLEOTIDASE"/>
    <property type="match status" value="1"/>
</dbReference>
<evidence type="ECO:0000313" key="3">
    <source>
        <dbReference type="EMBL" id="MDN0024867.1"/>
    </source>
</evidence>
<evidence type="ECO:0000313" key="4">
    <source>
        <dbReference type="Proteomes" id="UP001167831"/>
    </source>
</evidence>
<name>A0AAW7JU64_9BACT</name>
<dbReference type="InterPro" id="IPR036907">
    <property type="entry name" value="5'-Nucleotdase_C_sf"/>
</dbReference>
<evidence type="ECO:0000259" key="1">
    <source>
        <dbReference type="Pfam" id="PF02872"/>
    </source>
</evidence>
<dbReference type="PRINTS" id="PR01607">
    <property type="entry name" value="APYRASEFAMLY"/>
</dbReference>
<reference evidence="3" key="1">
    <citation type="submission" date="2023-06" db="EMBL/GenBank/DDBJ databases">
        <authorList>
            <person name="Zeman M."/>
            <person name="Kubasova T."/>
            <person name="Jahodarova E."/>
            <person name="Nykrynova M."/>
            <person name="Rychlik I."/>
        </authorList>
    </citation>
    <scope>NUCLEOTIDE SEQUENCE</scope>
    <source>
        <strain evidence="3">ET15</strain>
        <strain evidence="2">ET37</strain>
    </source>
</reference>
<dbReference type="PANTHER" id="PTHR11575">
    <property type="entry name" value="5'-NUCLEOTIDASE-RELATED"/>
    <property type="match status" value="1"/>
</dbReference>
<sequence length="258" mass="28421">MKRKTRRRLLDCGLMTAILMFAACSSGIQLTGVQRGRMLVDSRYDTVSDSSGMRFLAPYKAKVDSLMSPVVGHAAHYMEASRPESDLSNLLADILMWGSRAFGEKPDFAVYNMGGIRAALSEGAVTIGNVLDVAPFENKICFLTLDGDKVEELFEQIAASGGEAISHGVRLVITKDGRLKSALVGGKGLEKDRQYRIATLDYLAQGNDGLEAFKDKTEVVSPKSEENNVRHIIENYFREQEKNGRPVESRVEGRIVVE</sequence>
<gene>
    <name evidence="2" type="ORF">QVN81_04405</name>
    <name evidence="3" type="ORF">QVN84_04940</name>
</gene>
<keyword evidence="4" id="KW-1185">Reference proteome</keyword>